<accession>A0A2I1DKP9</accession>
<dbReference type="InParanoid" id="A0A2I1DKP9"/>
<keyword evidence="2" id="KW-1185">Reference proteome</keyword>
<reference evidence="1 2" key="1">
    <citation type="submission" date="2017-03" db="EMBL/GenBank/DDBJ databases">
        <title>Draft genime sequence of the acidophilic sulfur-oxidizing bacterium Acidithiobacillus sp. SH, isolated from seawater.</title>
        <authorList>
            <person name="Sharmin S."/>
            <person name="Tokuhisa M."/>
            <person name="Kanao T."/>
            <person name="Kamimura K."/>
        </authorList>
    </citation>
    <scope>NUCLEOTIDE SEQUENCE [LARGE SCALE GENOMIC DNA]</scope>
    <source>
        <strain evidence="1 2">SH</strain>
    </source>
</reference>
<comment type="caution">
    <text evidence="1">The sequence shown here is derived from an EMBL/GenBank/DDBJ whole genome shotgun (WGS) entry which is preliminary data.</text>
</comment>
<sequence>MHNVVLLSGLVGAGCPGFLQNLQRAIQGGRAGHIQLVIVRTRRGITRGDLDVQRSRAALNVITLDRERADTTAGIDRTRVAHITNDRAMTAQGAMGVHGHIAFQGSPWRTGIPHFQRPAADRSAILRTAGAIINHRAALEIPVGDAVPCSSKRSC</sequence>
<dbReference type="AlphaFoldDB" id="A0A2I1DKP9"/>
<gene>
    <name evidence="1" type="ORF">B1757_10220</name>
</gene>
<dbReference type="EMBL" id="MXAV01000036">
    <property type="protein sequence ID" value="PKY10459.1"/>
    <property type="molecule type" value="Genomic_DNA"/>
</dbReference>
<evidence type="ECO:0000313" key="1">
    <source>
        <dbReference type="EMBL" id="PKY10459.1"/>
    </source>
</evidence>
<evidence type="ECO:0000313" key="2">
    <source>
        <dbReference type="Proteomes" id="UP000234329"/>
    </source>
</evidence>
<organism evidence="1 2">
    <name type="scientific">Acidithiobacillus marinus</name>
    <dbReference type="NCBI Taxonomy" id="187490"/>
    <lineage>
        <taxon>Bacteria</taxon>
        <taxon>Pseudomonadati</taxon>
        <taxon>Pseudomonadota</taxon>
        <taxon>Acidithiobacillia</taxon>
        <taxon>Acidithiobacillales</taxon>
        <taxon>Acidithiobacillaceae</taxon>
        <taxon>Acidithiobacillus</taxon>
    </lineage>
</organism>
<proteinExistence type="predicted"/>
<dbReference type="Proteomes" id="UP000234329">
    <property type="component" value="Unassembled WGS sequence"/>
</dbReference>
<protein>
    <submittedName>
        <fullName evidence="1">Uncharacterized protein</fullName>
    </submittedName>
</protein>
<name>A0A2I1DKP9_9PROT</name>